<dbReference type="EMBL" id="RAWE01000298">
    <property type="protein sequence ID" value="RKG94894.1"/>
    <property type="molecule type" value="Genomic_DNA"/>
</dbReference>
<protein>
    <recommendedName>
        <fullName evidence="3">HYR domain-containing protein</fullName>
    </recommendedName>
</protein>
<name>A0A3A8JRE0_9BACT</name>
<comment type="caution">
    <text evidence="1">The sequence shown here is derived from an EMBL/GenBank/DDBJ whole genome shotgun (WGS) entry which is preliminary data.</text>
</comment>
<dbReference type="InterPro" id="IPR013783">
    <property type="entry name" value="Ig-like_fold"/>
</dbReference>
<dbReference type="Proteomes" id="UP000268313">
    <property type="component" value="Unassembled WGS sequence"/>
</dbReference>
<organism evidence="1 2">
    <name type="scientific">Corallococcus carmarthensis</name>
    <dbReference type="NCBI Taxonomy" id="2316728"/>
    <lineage>
        <taxon>Bacteria</taxon>
        <taxon>Pseudomonadati</taxon>
        <taxon>Myxococcota</taxon>
        <taxon>Myxococcia</taxon>
        <taxon>Myxococcales</taxon>
        <taxon>Cystobacterineae</taxon>
        <taxon>Myxococcaceae</taxon>
        <taxon>Corallococcus</taxon>
    </lineage>
</organism>
<keyword evidence="2" id="KW-1185">Reference proteome</keyword>
<dbReference type="PROSITE" id="PS51257">
    <property type="entry name" value="PROKAR_LIPOPROTEIN"/>
    <property type="match status" value="1"/>
</dbReference>
<dbReference type="RefSeq" id="WP_120607907.1">
    <property type="nucleotide sequence ID" value="NZ_RAWE01000298.1"/>
</dbReference>
<dbReference type="Gene3D" id="2.60.40.10">
    <property type="entry name" value="Immunoglobulins"/>
    <property type="match status" value="1"/>
</dbReference>
<evidence type="ECO:0000313" key="1">
    <source>
        <dbReference type="EMBL" id="RKG94894.1"/>
    </source>
</evidence>
<evidence type="ECO:0008006" key="3">
    <source>
        <dbReference type="Google" id="ProtNLM"/>
    </source>
</evidence>
<evidence type="ECO:0000313" key="2">
    <source>
        <dbReference type="Proteomes" id="UP000268313"/>
    </source>
</evidence>
<sequence>MSLRRPLSLFASLLMLGGCGTESVEEGAVVGEARSALHTGIDLAAAEVGVTCEDGQVATVKGAIINEAPTGIDPSVAGIFAGDPAQGGTLLATVNVPWLVGKERYAFEVPVQLPEGASQLFVVADYMGFFPEDSEENNTASVTLAAGGGCLVNLAPVALCKNVTVTADASCSAAASIDNGSYDPDGFPQPLSRSFSPAGVYAVGTTPVTLTVSDGMDSATCSANVTVVDATAPVAGASKNLVLARTLGADYKTVTLADCAQPAADTCGGTLDLQQAGSIVRVESDESEDALFSLALFKCKDIVLSADRKSAQLRAESSLLGNGRVYTVVYSVEDASGNATLGSCKVKVPSLQGILSVGVGPAYCQGTGCPAGTGGGLLCPLL</sequence>
<accession>A0A3A8JRE0</accession>
<gene>
    <name evidence="1" type="ORF">D7X32_40765</name>
</gene>
<reference evidence="2" key="1">
    <citation type="submission" date="2018-09" db="EMBL/GenBank/DDBJ databases">
        <authorList>
            <person name="Livingstone P.G."/>
            <person name="Whitworth D.E."/>
        </authorList>
    </citation>
    <scope>NUCLEOTIDE SEQUENCE [LARGE SCALE GENOMIC DNA]</scope>
    <source>
        <strain evidence="2">CA043D</strain>
    </source>
</reference>
<dbReference type="OrthoDB" id="5380843at2"/>
<dbReference type="AlphaFoldDB" id="A0A3A8JRE0"/>
<proteinExistence type="predicted"/>